<gene>
    <name evidence="1" type="ORF">BN9_113820</name>
</gene>
<evidence type="ECO:0000313" key="2">
    <source>
        <dbReference type="Proteomes" id="UP000053237"/>
    </source>
</evidence>
<evidence type="ECO:0000313" key="1">
    <source>
        <dbReference type="EMBL" id="CCI10727.1"/>
    </source>
</evidence>
<dbReference type="EMBL" id="CAIX01000363">
    <property type="protein sequence ID" value="CCI10727.1"/>
    <property type="molecule type" value="Genomic_DNA"/>
</dbReference>
<protein>
    <submittedName>
        <fullName evidence="1">Uncharacterized protein</fullName>
    </submittedName>
</protein>
<name>A0A024FUX5_9STRA</name>
<dbReference type="Proteomes" id="UP000053237">
    <property type="component" value="Unassembled WGS sequence"/>
</dbReference>
<keyword evidence="2" id="KW-1185">Reference proteome</keyword>
<dbReference type="AlphaFoldDB" id="A0A024FUX5"/>
<accession>A0A024FUX5</accession>
<sequence>MPRIDLMSARESLRREWYSMQEKESKEVALKATKVLPNLPAATHLEKRIPHPKSLFPTSSNLFCLKNGFYRHFKCTCRAFDGRRDHEST</sequence>
<proteinExistence type="predicted"/>
<dbReference type="InParanoid" id="A0A024FUX5"/>
<comment type="caution">
    <text evidence="1">The sequence shown here is derived from an EMBL/GenBank/DDBJ whole genome shotgun (WGS) entry which is preliminary data.</text>
</comment>
<reference evidence="1 2" key="1">
    <citation type="submission" date="2012-05" db="EMBL/GenBank/DDBJ databases">
        <title>Recombination and specialization in a pathogen metapopulation.</title>
        <authorList>
            <person name="Gardiner A."/>
            <person name="Kemen E."/>
            <person name="Schultz-Larsen T."/>
            <person name="MacLean D."/>
            <person name="Van Oosterhout C."/>
            <person name="Jones J.D.G."/>
        </authorList>
    </citation>
    <scope>NUCLEOTIDE SEQUENCE [LARGE SCALE GENOMIC DNA]</scope>
    <source>
        <strain evidence="1 2">Ac Nc2</strain>
    </source>
</reference>
<organism evidence="1 2">
    <name type="scientific">Albugo candida</name>
    <dbReference type="NCBI Taxonomy" id="65357"/>
    <lineage>
        <taxon>Eukaryota</taxon>
        <taxon>Sar</taxon>
        <taxon>Stramenopiles</taxon>
        <taxon>Oomycota</taxon>
        <taxon>Peronosporomycetes</taxon>
        <taxon>Albuginales</taxon>
        <taxon>Albuginaceae</taxon>
        <taxon>Albugo</taxon>
    </lineage>
</organism>